<feature type="transmembrane region" description="Helical" evidence="1">
    <location>
        <begin position="43"/>
        <end position="63"/>
    </location>
</feature>
<dbReference type="Proteomes" id="UP000308901">
    <property type="component" value="Unassembled WGS sequence"/>
</dbReference>
<evidence type="ECO:0000313" key="2">
    <source>
        <dbReference type="EMBL" id="TLP40984.1"/>
    </source>
</evidence>
<proteinExistence type="predicted"/>
<evidence type="ECO:0000256" key="1">
    <source>
        <dbReference type="SAM" id="Phobius"/>
    </source>
</evidence>
<dbReference type="Gene3D" id="3.30.70.120">
    <property type="match status" value="1"/>
</dbReference>
<dbReference type="SUPFAM" id="SSF54913">
    <property type="entry name" value="GlnB-like"/>
    <property type="match status" value="1"/>
</dbReference>
<feature type="transmembrane region" description="Helical" evidence="1">
    <location>
        <begin position="84"/>
        <end position="107"/>
    </location>
</feature>
<reference evidence="2 3" key="1">
    <citation type="submission" date="2019-05" db="EMBL/GenBank/DDBJ databases">
        <title>Arcobacter sp. nov., isolated from sea sediment.</title>
        <authorList>
            <person name="Kim W."/>
        </authorList>
    </citation>
    <scope>NUCLEOTIDE SEQUENCE [LARGE SCALE GENOMIC DNA]</scope>
    <source>
        <strain evidence="2 3">CAU 1517</strain>
    </source>
</reference>
<dbReference type="OrthoDB" id="1436654at2"/>
<dbReference type="Pfam" id="PF00543">
    <property type="entry name" value="P-II"/>
    <property type="match status" value="1"/>
</dbReference>
<comment type="caution">
    <text evidence="2">The sequence shown here is derived from an EMBL/GenBank/DDBJ whole genome shotgun (WGS) entry which is preliminary data.</text>
</comment>
<feature type="transmembrane region" description="Helical" evidence="1">
    <location>
        <begin position="122"/>
        <end position="143"/>
    </location>
</feature>
<dbReference type="EMBL" id="VANU01000001">
    <property type="protein sequence ID" value="TLP40984.1"/>
    <property type="molecule type" value="Genomic_DNA"/>
</dbReference>
<dbReference type="InterPro" id="IPR015867">
    <property type="entry name" value="N-reg_PII/ATP_PRibTrfase_C"/>
</dbReference>
<feature type="transmembrane region" description="Helical" evidence="1">
    <location>
        <begin position="432"/>
        <end position="452"/>
    </location>
</feature>
<feature type="transmembrane region" description="Helical" evidence="1">
    <location>
        <begin position="18"/>
        <end position="37"/>
    </location>
</feature>
<feature type="transmembrane region" description="Helical" evidence="1">
    <location>
        <begin position="464"/>
        <end position="485"/>
    </location>
</feature>
<keyword evidence="1" id="KW-0812">Transmembrane</keyword>
<dbReference type="AlphaFoldDB" id="A0A5R8Y4D6"/>
<keyword evidence="1" id="KW-1133">Transmembrane helix</keyword>
<feature type="transmembrane region" description="Helical" evidence="1">
    <location>
        <begin position="177"/>
        <end position="198"/>
    </location>
</feature>
<name>A0A5R8Y4D6_9BACT</name>
<keyword evidence="3" id="KW-1185">Reference proteome</keyword>
<feature type="transmembrane region" description="Helical" evidence="1">
    <location>
        <begin position="294"/>
        <end position="315"/>
    </location>
</feature>
<evidence type="ECO:0000313" key="3">
    <source>
        <dbReference type="Proteomes" id="UP000308901"/>
    </source>
</evidence>
<feature type="transmembrane region" description="Helical" evidence="1">
    <location>
        <begin position="375"/>
        <end position="396"/>
    </location>
</feature>
<gene>
    <name evidence="2" type="ORF">FDK22_02915</name>
</gene>
<sequence>MTQFNFFLKLLKESFRDLLPIIIVILFFQLAIIQAVPEGWVSTAIGLGIVGVGLAIFLQGLEIGVFPVGEGLARDFAKYGNMKWVLVFGFLIGFGTTIAEPALAVIADKAASISSGRIDATILRLVVAGSVGFAIFLGVFRIYKGHPIHYYIIAGYIAVVGVTFFAPQEIIGLAYDLGGVTTSTVTVPLVAALGIGLASSIKGRNPVVDGFGLIAFASLTPMIFVQIYGIAVYNLVDAKDVAQVVVEATVSSTADISVQSIITGIIAVVKDVAPILLIILFFQYGVIKKRIEKIKTVFFGFFLVIIGLYAFILGLEMGLFSLGETMAYQLTKRDSVFVIYAFAFAIGFSTTMAEPALMAIAKKAREISDGKINDFALRVFVAGGVAIGIALGAFRIVDGGHIHYYIIFGYILVIVLTFIAPKYIIPIAYDSGGVTTSTVTVPLVAALGIGLATNIEGRSPLIDGFGLIAFASLFPMITVMLYGVITEKLGVKSDTEIEAANILRDALIDAENMDLATVNIDGSDRRHSLPMDFSAVVILVPKEKKIDAIQAASKAGAPGVTVLRADGIGLGKIDNFYRSGFEANDVMLLFLLPQSMVNPVIKSIIHSLHITTTGKGIAFAFPLTHMKGISLSRHDIFVNRKDHKNLDSEELIRQEEEKLTEKFKETAVVHEEINK</sequence>
<feature type="transmembrane region" description="Helical" evidence="1">
    <location>
        <begin position="210"/>
        <end position="236"/>
    </location>
</feature>
<dbReference type="InterPro" id="IPR011322">
    <property type="entry name" value="N-reg_PII-like_a/b"/>
</dbReference>
<feature type="transmembrane region" description="Helical" evidence="1">
    <location>
        <begin position="335"/>
        <end position="354"/>
    </location>
</feature>
<organism evidence="2 3">
    <name type="scientific">Arcobacter arenosus</name>
    <dbReference type="NCBI Taxonomy" id="2576037"/>
    <lineage>
        <taxon>Bacteria</taxon>
        <taxon>Pseudomonadati</taxon>
        <taxon>Campylobacterota</taxon>
        <taxon>Epsilonproteobacteria</taxon>
        <taxon>Campylobacterales</taxon>
        <taxon>Arcobacteraceae</taxon>
        <taxon>Arcobacter</taxon>
    </lineage>
</organism>
<dbReference type="PROSITE" id="PS51343">
    <property type="entry name" value="PII_GLNB_DOM"/>
    <property type="match status" value="1"/>
</dbReference>
<dbReference type="GO" id="GO:0030234">
    <property type="term" value="F:enzyme regulator activity"/>
    <property type="evidence" value="ECO:0007669"/>
    <property type="project" value="InterPro"/>
</dbReference>
<feature type="transmembrane region" description="Helical" evidence="1">
    <location>
        <begin position="150"/>
        <end position="171"/>
    </location>
</feature>
<protein>
    <submittedName>
        <fullName evidence="2">DUF1538 domain-containing protein</fullName>
    </submittedName>
</protein>
<dbReference type="Pfam" id="PF07556">
    <property type="entry name" value="DUF1538"/>
    <property type="match status" value="2"/>
</dbReference>
<dbReference type="RefSeq" id="WP_138151386.1">
    <property type="nucleotide sequence ID" value="NZ_CBDDKQ010000002.1"/>
</dbReference>
<feature type="transmembrane region" description="Helical" evidence="1">
    <location>
        <begin position="256"/>
        <end position="282"/>
    </location>
</feature>
<dbReference type="InterPro" id="IPR011435">
    <property type="entry name" value="UmpAB"/>
</dbReference>
<dbReference type="GO" id="GO:0006808">
    <property type="term" value="P:regulation of nitrogen utilization"/>
    <property type="evidence" value="ECO:0007669"/>
    <property type="project" value="InterPro"/>
</dbReference>
<dbReference type="InterPro" id="IPR002187">
    <property type="entry name" value="N-reg_PII"/>
</dbReference>
<feature type="transmembrane region" description="Helical" evidence="1">
    <location>
        <begin position="402"/>
        <end position="420"/>
    </location>
</feature>
<keyword evidence="1" id="KW-0472">Membrane</keyword>
<accession>A0A5R8Y4D6</accession>